<keyword evidence="2" id="KW-0808">Transferase</keyword>
<dbReference type="PANTHER" id="PTHR22916:SF51">
    <property type="entry name" value="GLYCOSYLTRANSFERASE EPSH-RELATED"/>
    <property type="match status" value="1"/>
</dbReference>
<dbReference type="Gene3D" id="3.90.550.10">
    <property type="entry name" value="Spore Coat Polysaccharide Biosynthesis Protein SpsA, Chain A"/>
    <property type="match status" value="1"/>
</dbReference>
<proteinExistence type="predicted"/>
<dbReference type="Proteomes" id="UP000236000">
    <property type="component" value="Unassembled WGS sequence"/>
</dbReference>
<evidence type="ECO:0000256" key="1">
    <source>
        <dbReference type="ARBA" id="ARBA00022676"/>
    </source>
</evidence>
<keyword evidence="3" id="KW-0472">Membrane</keyword>
<dbReference type="GO" id="GO:0016758">
    <property type="term" value="F:hexosyltransferase activity"/>
    <property type="evidence" value="ECO:0007669"/>
    <property type="project" value="UniProtKB-ARBA"/>
</dbReference>
<dbReference type="Pfam" id="PF00535">
    <property type="entry name" value="Glycos_transf_2"/>
    <property type="match status" value="1"/>
</dbReference>
<evidence type="ECO:0000259" key="4">
    <source>
        <dbReference type="Pfam" id="PF00535"/>
    </source>
</evidence>
<dbReference type="SUPFAM" id="SSF53448">
    <property type="entry name" value="Nucleotide-diphospho-sugar transferases"/>
    <property type="match status" value="1"/>
</dbReference>
<accession>A0A2N8HDK7</accession>
<sequence length="351" mass="40729">MPAICLSIIIPVYNAEAFLKRCLDSILSQNIDNIEIICINDGSTDNSREVLDQYQVAYGPVITVINQPNKGVSAARNAGIDKATGQYIMFVDADDYLLPDTLKTGLSEVQEFDSDLTIFSTQHSTRNGKLHTNVTAKKQYNSPLACFKVLLDLDDLAFGSLWSKVYKKEIIKQHNLKLDPQLRLHEDACFNYCYLKKCTCVQTLPLVLYCYDISFSNTTCKFYGDVFFSCEKIHLDAIRDVCNFYAKQYCSENFTTILLERKLQVFSYNIVFQIYNLFRSRENKKYYHLTRLSQFANEQFPNWSYNLESGIPKIVGILSRHHLFILYLFLSLVFFVERNKKQKKIKKNYFL</sequence>
<protein>
    <recommendedName>
        <fullName evidence="4">Glycosyltransferase 2-like domain-containing protein</fullName>
    </recommendedName>
</protein>
<gene>
    <name evidence="5" type="ORF">CXU22_05130</name>
</gene>
<organism evidence="5 6">
    <name type="scientific">Akkermansia muciniphila</name>
    <dbReference type="NCBI Taxonomy" id="239935"/>
    <lineage>
        <taxon>Bacteria</taxon>
        <taxon>Pseudomonadati</taxon>
        <taxon>Verrucomicrobiota</taxon>
        <taxon>Verrucomicrobiia</taxon>
        <taxon>Verrucomicrobiales</taxon>
        <taxon>Akkermansiaceae</taxon>
        <taxon>Akkermansia</taxon>
    </lineage>
</organism>
<comment type="caution">
    <text evidence="5">The sequence shown here is derived from an EMBL/GenBank/DDBJ whole genome shotgun (WGS) entry which is preliminary data.</text>
</comment>
<keyword evidence="3" id="KW-1133">Transmembrane helix</keyword>
<keyword evidence="1" id="KW-0328">Glycosyltransferase</keyword>
<name>A0A2N8HDK7_9BACT</name>
<dbReference type="CDD" id="cd00761">
    <property type="entry name" value="Glyco_tranf_GTA_type"/>
    <property type="match status" value="1"/>
</dbReference>
<feature type="domain" description="Glycosyltransferase 2-like" evidence="4">
    <location>
        <begin position="7"/>
        <end position="134"/>
    </location>
</feature>
<evidence type="ECO:0000313" key="6">
    <source>
        <dbReference type="Proteomes" id="UP000236000"/>
    </source>
</evidence>
<dbReference type="PANTHER" id="PTHR22916">
    <property type="entry name" value="GLYCOSYLTRANSFERASE"/>
    <property type="match status" value="1"/>
</dbReference>
<dbReference type="InterPro" id="IPR001173">
    <property type="entry name" value="Glyco_trans_2-like"/>
</dbReference>
<keyword evidence="3" id="KW-0812">Transmembrane</keyword>
<evidence type="ECO:0000256" key="3">
    <source>
        <dbReference type="SAM" id="Phobius"/>
    </source>
</evidence>
<dbReference type="OrthoDB" id="174925at2"/>
<dbReference type="AlphaFoldDB" id="A0A2N8HDK7"/>
<evidence type="ECO:0000256" key="2">
    <source>
        <dbReference type="ARBA" id="ARBA00022679"/>
    </source>
</evidence>
<feature type="transmembrane region" description="Helical" evidence="3">
    <location>
        <begin position="314"/>
        <end position="336"/>
    </location>
</feature>
<dbReference type="EMBL" id="PJKA01000010">
    <property type="protein sequence ID" value="PNC18025.1"/>
    <property type="molecule type" value="Genomic_DNA"/>
</dbReference>
<reference evidence="5 6" key="1">
    <citation type="journal article" date="2017" name="BMC Genomics">
        <title>Genome sequencing of 39 Akkermansia muciniphila isolates reveals its population structure, genomic and functional diverisity, and global distribution in mammalian gut microbiotas.</title>
        <authorList>
            <person name="Guo X."/>
            <person name="Li S."/>
            <person name="Zhang J."/>
            <person name="Wu F."/>
            <person name="Li X."/>
            <person name="Wu D."/>
            <person name="Zhang M."/>
            <person name="Ou Z."/>
            <person name="Jie Z."/>
            <person name="Yan Q."/>
            <person name="Li P."/>
            <person name="Yi J."/>
            <person name="Peng Y."/>
        </authorList>
    </citation>
    <scope>NUCLEOTIDE SEQUENCE [LARGE SCALE GENOMIC DNA]</scope>
    <source>
        <strain evidence="5 6">GP24</strain>
    </source>
</reference>
<dbReference type="RefSeq" id="WP_102713242.1">
    <property type="nucleotide sequence ID" value="NZ_PJKA01000010.1"/>
</dbReference>
<evidence type="ECO:0000313" key="5">
    <source>
        <dbReference type="EMBL" id="PNC18025.1"/>
    </source>
</evidence>
<dbReference type="InterPro" id="IPR029044">
    <property type="entry name" value="Nucleotide-diphossugar_trans"/>
</dbReference>